<gene>
    <name evidence="1" type="ORF">RM53_11200</name>
</gene>
<dbReference type="AlphaFoldDB" id="A0A0B4C6E7"/>
<dbReference type="STRING" id="172043.RM53_11200"/>
<evidence type="ECO:0000313" key="2">
    <source>
        <dbReference type="Proteomes" id="UP000031166"/>
    </source>
</evidence>
<comment type="caution">
    <text evidence="1">The sequence shown here is derived from an EMBL/GenBank/DDBJ whole genome shotgun (WGS) entry which is preliminary data.</text>
</comment>
<name>A0A0B4C6E7_9CAUL</name>
<dbReference type="Proteomes" id="UP000031166">
    <property type="component" value="Unassembled WGS sequence"/>
</dbReference>
<proteinExistence type="predicted"/>
<organism evidence="1 2">
    <name type="scientific">Brevundimonas nasdae</name>
    <dbReference type="NCBI Taxonomy" id="172043"/>
    <lineage>
        <taxon>Bacteria</taxon>
        <taxon>Pseudomonadati</taxon>
        <taxon>Pseudomonadota</taxon>
        <taxon>Alphaproteobacteria</taxon>
        <taxon>Caulobacterales</taxon>
        <taxon>Caulobacteraceae</taxon>
        <taxon>Brevundimonas</taxon>
    </lineage>
</organism>
<accession>A0A0B4C6E7</accession>
<dbReference type="RefSeq" id="WP_039246833.1">
    <property type="nucleotide sequence ID" value="NZ_JWSY01000020.1"/>
</dbReference>
<sequence>MIFQIADAATGALITTVAADTEDLARRYLEEGQALYAGGPMCLDRSRLMVSDGVLVQRPYVGPDPSAVLQGDGDVLMEVADG</sequence>
<evidence type="ECO:0000313" key="1">
    <source>
        <dbReference type="EMBL" id="KIC56624.1"/>
    </source>
</evidence>
<protein>
    <submittedName>
        <fullName evidence="1">Uncharacterized protein</fullName>
    </submittedName>
</protein>
<dbReference type="EMBL" id="JWSY01000020">
    <property type="protein sequence ID" value="KIC56624.1"/>
    <property type="molecule type" value="Genomic_DNA"/>
</dbReference>
<reference evidence="1 2" key="1">
    <citation type="submission" date="2014-12" db="EMBL/GenBank/DDBJ databases">
        <title>Genome sequencing of Brevundimonas nasdae TPW30.</title>
        <authorList>
            <person name="Tan P.W."/>
            <person name="Chan K.-G."/>
        </authorList>
    </citation>
    <scope>NUCLEOTIDE SEQUENCE [LARGE SCALE GENOMIC DNA]</scope>
    <source>
        <strain evidence="1 2">TPW30</strain>
    </source>
</reference>